<dbReference type="Gene3D" id="3.80.10.10">
    <property type="entry name" value="Ribonuclease Inhibitor"/>
    <property type="match status" value="1"/>
</dbReference>
<dbReference type="EMBL" id="JAXCGZ010011769">
    <property type="protein sequence ID" value="KAK7074154.1"/>
    <property type="molecule type" value="Genomic_DNA"/>
</dbReference>
<name>A0AAN9A4S2_HALRR</name>
<dbReference type="InterPro" id="IPR032675">
    <property type="entry name" value="LRR_dom_sf"/>
</dbReference>
<comment type="caution">
    <text evidence="1">The sequence shown here is derived from an EMBL/GenBank/DDBJ whole genome shotgun (WGS) entry which is preliminary data.</text>
</comment>
<dbReference type="AlphaFoldDB" id="A0AAN9A4S2"/>
<accession>A0AAN9A4S2</accession>
<keyword evidence="2" id="KW-1185">Reference proteome</keyword>
<reference evidence="1 2" key="1">
    <citation type="submission" date="2023-11" db="EMBL/GenBank/DDBJ databases">
        <title>Halocaridina rubra genome assembly.</title>
        <authorList>
            <person name="Smith C."/>
        </authorList>
    </citation>
    <scope>NUCLEOTIDE SEQUENCE [LARGE SCALE GENOMIC DNA]</scope>
    <source>
        <strain evidence="1">EP-1</strain>
        <tissue evidence="1">Whole</tissue>
    </source>
</reference>
<dbReference type="Proteomes" id="UP001381693">
    <property type="component" value="Unassembled WGS sequence"/>
</dbReference>
<proteinExistence type="predicted"/>
<evidence type="ECO:0000313" key="2">
    <source>
        <dbReference type="Proteomes" id="UP001381693"/>
    </source>
</evidence>
<gene>
    <name evidence="1" type="ORF">SK128_011260</name>
</gene>
<organism evidence="1 2">
    <name type="scientific">Halocaridina rubra</name>
    <name type="common">Hawaiian red shrimp</name>
    <dbReference type="NCBI Taxonomy" id="373956"/>
    <lineage>
        <taxon>Eukaryota</taxon>
        <taxon>Metazoa</taxon>
        <taxon>Ecdysozoa</taxon>
        <taxon>Arthropoda</taxon>
        <taxon>Crustacea</taxon>
        <taxon>Multicrustacea</taxon>
        <taxon>Malacostraca</taxon>
        <taxon>Eumalacostraca</taxon>
        <taxon>Eucarida</taxon>
        <taxon>Decapoda</taxon>
        <taxon>Pleocyemata</taxon>
        <taxon>Caridea</taxon>
        <taxon>Atyoidea</taxon>
        <taxon>Atyidae</taxon>
        <taxon>Halocaridina</taxon>
    </lineage>
</organism>
<sequence>MKPGNLLRFCARCIAHSFMDSIQHVVITENIDKDRLTSALAQFLERYRDILFSNVIQDQLYQSLIFSLRNHHNPALYFTAMLVLCSKVTVDQIAIVEDINGLPPLEPGTGLDITAEECFAIIDVLNKLRAIKVKKGWSNISPALPSTSLVLEGVYFHDPGFLPSLFSEMPHLRQIELQYNGTPYALRALSKHCQELESMSFLEPQMKVSVLEIDVLPILFGIPPPENQKDLSTFITRFAEDEDFRSMFIIQYPNLKKLNLDELFLEEDFLHDVYTLVLLLYPKLTCFGKHTGLTRNILSKYRRLWTIKNEQSYSHISLNLTKAKVVDRVFDFRSDSQLELKYIEDVLPMFKSLKSIELQRPYWSENEVGRFCNAFSSQVKAISLIELPIGNMSCLSSFTHLRLPFKRRISFSQVHLILDNCVHLQTLSLHSVFLARDDGNRNQPLQNLDMFLEHDNHILENWLVEDLAQQMQDLQVFFGEAQEVYEGNPHAAPGNNVLENPIPHMYNYKKNKYQMHFKLSTLRIASLIEASREPAEAFLLGLLERLPNLQNLCFGKWMGGLSTRREHVTCTGNTLVSVIASSREKKPLLPELQQLCCLPSGSEREIRASLQRLAEALPSLHTIVLPSLELSLIGPSLRYFKNSNIEIRHKCATDHVFFDWDPDH</sequence>
<protein>
    <submittedName>
        <fullName evidence="1">Uncharacterized protein</fullName>
    </submittedName>
</protein>
<evidence type="ECO:0000313" key="1">
    <source>
        <dbReference type="EMBL" id="KAK7074154.1"/>
    </source>
</evidence>